<gene>
    <name evidence="2" type="ORF">CTI12_AA564400</name>
</gene>
<dbReference type="STRING" id="35608.A0A2U1KTP5"/>
<dbReference type="PANTHER" id="PTHR47162:SF8">
    <property type="entry name" value="METHYL-CPG-BINDING DOMAIN-CONTAINING PROTEIN 9"/>
    <property type="match status" value="1"/>
</dbReference>
<protein>
    <submittedName>
        <fullName evidence="2">Uncharacterized protein</fullName>
    </submittedName>
</protein>
<dbReference type="EMBL" id="PKPP01014037">
    <property type="protein sequence ID" value="PWA40124.1"/>
    <property type="molecule type" value="Genomic_DNA"/>
</dbReference>
<dbReference type="PANTHER" id="PTHR47162">
    <property type="entry name" value="OS02G0192300 PROTEIN"/>
    <property type="match status" value="1"/>
</dbReference>
<reference evidence="2 3" key="1">
    <citation type="journal article" date="2018" name="Mol. Plant">
        <title>The genome of Artemisia annua provides insight into the evolution of Asteraceae family and artemisinin biosynthesis.</title>
        <authorList>
            <person name="Shen Q."/>
            <person name="Zhang L."/>
            <person name="Liao Z."/>
            <person name="Wang S."/>
            <person name="Yan T."/>
            <person name="Shi P."/>
            <person name="Liu M."/>
            <person name="Fu X."/>
            <person name="Pan Q."/>
            <person name="Wang Y."/>
            <person name="Lv Z."/>
            <person name="Lu X."/>
            <person name="Zhang F."/>
            <person name="Jiang W."/>
            <person name="Ma Y."/>
            <person name="Chen M."/>
            <person name="Hao X."/>
            <person name="Li L."/>
            <person name="Tang Y."/>
            <person name="Lv G."/>
            <person name="Zhou Y."/>
            <person name="Sun X."/>
            <person name="Brodelius P.E."/>
            <person name="Rose J.K.C."/>
            <person name="Tang K."/>
        </authorList>
    </citation>
    <scope>NUCLEOTIDE SEQUENCE [LARGE SCALE GENOMIC DNA]</scope>
    <source>
        <strain evidence="3">cv. Huhao1</strain>
        <tissue evidence="2">Leaf</tissue>
    </source>
</reference>
<evidence type="ECO:0000256" key="1">
    <source>
        <dbReference type="SAM" id="MobiDB-lite"/>
    </source>
</evidence>
<proteinExistence type="predicted"/>
<dbReference type="Proteomes" id="UP000245207">
    <property type="component" value="Unassembled WGS sequence"/>
</dbReference>
<comment type="caution">
    <text evidence="2">The sequence shown here is derived from an EMBL/GenBank/DDBJ whole genome shotgun (WGS) entry which is preliminary data.</text>
</comment>
<dbReference type="AlphaFoldDB" id="A0A2U1KTP5"/>
<name>A0A2U1KTP5_ARTAN</name>
<accession>A0A2U1KTP5</accession>
<evidence type="ECO:0000313" key="2">
    <source>
        <dbReference type="EMBL" id="PWA40124.1"/>
    </source>
</evidence>
<sequence length="551" mass="62302">MGKFVVFTEDFTILSILKLSVFVIVENEQVYAHITLLPHQDVSTQSEAAIPDLPVPEPPCCNACSFYKTPTACDTSAPGGLRKHTQLSVLTTTHLAITAGSLFNVIYRPRFEVLKKDPPEWEKKELENYIAKDIYKGNASGPTKKAVKKVIKRAEKNAQRAPDVPQSLSPPPATDARRKSELISKVIMKKCHSILCHVPAKDTKKVLSDLVGRKFNSEYKDLRRCVLKPVIILPTNVGSRIWFCVHEVLKKDPPEWEKNELENYIAKDVYKGNASGPTKVKFHYTVSLHCCFLHLLLSKDTKKVLSDLVGRKFNSEYKDLRVIFQSESTRPLDLLTIESRFLHGTYGDSHKRGPECWRKFLDCDGFLGRRNPGSSRRTQGENFPLFEKVLTATDTGKSRWLVLPKNCAELLPMPNAADTPAGEGAFGSKRKQPKRHHLNAIIAREISMPRIPVGTDDGSKNATLPSTRKRKDGTYIDSQTKQKAVCLSQVGQVLWWVRPVERMVWLFKRMWLTLIDQVLMARLVVLGQVSQHLWRVRLVGCDQVEPHGPHS</sequence>
<organism evidence="2 3">
    <name type="scientific">Artemisia annua</name>
    <name type="common">Sweet wormwood</name>
    <dbReference type="NCBI Taxonomy" id="35608"/>
    <lineage>
        <taxon>Eukaryota</taxon>
        <taxon>Viridiplantae</taxon>
        <taxon>Streptophyta</taxon>
        <taxon>Embryophyta</taxon>
        <taxon>Tracheophyta</taxon>
        <taxon>Spermatophyta</taxon>
        <taxon>Magnoliopsida</taxon>
        <taxon>eudicotyledons</taxon>
        <taxon>Gunneridae</taxon>
        <taxon>Pentapetalae</taxon>
        <taxon>asterids</taxon>
        <taxon>campanulids</taxon>
        <taxon>Asterales</taxon>
        <taxon>Asteraceae</taxon>
        <taxon>Asteroideae</taxon>
        <taxon>Anthemideae</taxon>
        <taxon>Artemisiinae</taxon>
        <taxon>Artemisia</taxon>
    </lineage>
</organism>
<feature type="region of interest" description="Disordered" evidence="1">
    <location>
        <begin position="155"/>
        <end position="177"/>
    </location>
</feature>
<keyword evidence="3" id="KW-1185">Reference proteome</keyword>
<evidence type="ECO:0000313" key="3">
    <source>
        <dbReference type="Proteomes" id="UP000245207"/>
    </source>
</evidence>
<dbReference type="OrthoDB" id="1746976at2759"/>